<dbReference type="PANTHER" id="PTHR23317">
    <property type="entry name" value="DEDICATOR OF CYTOKINESIS DOCK"/>
    <property type="match status" value="1"/>
</dbReference>
<sequence>MSHQVRLSGSCLVLGPVGYSASSNRTACVSDKISSSPCNQTSTLILRQVITAAISRLTAGCIYGKPGDSLFASSAHAAVLHHNQSPEFYAEVKIELPVHVHERHHILFTFYHVSCESSSKASSKKRDGVESLVGYSWMPLLKDGRMQSSELQLPVAATLPAGYLCQDSRKSQPDIKWVENAKPLFKVKTHVASTIYPQDLHLHKFFQHCQLMKTTPGGNPAELIKYLKVNSSD</sequence>
<organism evidence="3 4">
    <name type="scientific">Ameca splendens</name>
    <dbReference type="NCBI Taxonomy" id="208324"/>
    <lineage>
        <taxon>Eukaryota</taxon>
        <taxon>Metazoa</taxon>
        <taxon>Chordata</taxon>
        <taxon>Craniata</taxon>
        <taxon>Vertebrata</taxon>
        <taxon>Euteleostomi</taxon>
        <taxon>Actinopterygii</taxon>
        <taxon>Neopterygii</taxon>
        <taxon>Teleostei</taxon>
        <taxon>Neoteleostei</taxon>
        <taxon>Acanthomorphata</taxon>
        <taxon>Ovalentaria</taxon>
        <taxon>Atherinomorphae</taxon>
        <taxon>Cyprinodontiformes</taxon>
        <taxon>Goodeidae</taxon>
        <taxon>Ameca</taxon>
    </lineage>
</organism>
<evidence type="ECO:0000313" key="4">
    <source>
        <dbReference type="Proteomes" id="UP001469553"/>
    </source>
</evidence>
<dbReference type="PANTHER" id="PTHR23317:SF81">
    <property type="entry name" value="DEDICATOR OF CYTOKINESIS PROTEIN 11"/>
    <property type="match status" value="1"/>
</dbReference>
<dbReference type="InterPro" id="IPR027007">
    <property type="entry name" value="C2_DOCK-type_domain"/>
</dbReference>
<dbReference type="Gene3D" id="2.60.40.150">
    <property type="entry name" value="C2 domain"/>
    <property type="match status" value="1"/>
</dbReference>
<proteinExistence type="inferred from homology"/>
<dbReference type="InterPro" id="IPR026791">
    <property type="entry name" value="DOCK"/>
</dbReference>
<comment type="similarity">
    <text evidence="1">Belongs to the DOCK family.</text>
</comment>
<gene>
    <name evidence="3" type="primary">DOCK11_3</name>
    <name evidence="3" type="ORF">AMECASPLE_021533</name>
</gene>
<comment type="caution">
    <text evidence="3">The sequence shown here is derived from an EMBL/GenBank/DDBJ whole genome shotgun (WGS) entry which is preliminary data.</text>
</comment>
<evidence type="ECO:0000259" key="2">
    <source>
        <dbReference type="PROSITE" id="PS51650"/>
    </source>
</evidence>
<dbReference type="InterPro" id="IPR035892">
    <property type="entry name" value="C2_domain_sf"/>
</dbReference>
<evidence type="ECO:0000256" key="1">
    <source>
        <dbReference type="PROSITE-ProRule" id="PRU00983"/>
    </source>
</evidence>
<dbReference type="EMBL" id="JAHRIP010011265">
    <property type="protein sequence ID" value="MEQ2284425.1"/>
    <property type="molecule type" value="Genomic_DNA"/>
</dbReference>
<name>A0ABV0XSI1_9TELE</name>
<feature type="domain" description="C2 DOCK-type" evidence="2">
    <location>
        <begin position="1"/>
        <end position="192"/>
    </location>
</feature>
<dbReference type="Proteomes" id="UP001469553">
    <property type="component" value="Unassembled WGS sequence"/>
</dbReference>
<reference evidence="3 4" key="1">
    <citation type="submission" date="2021-06" db="EMBL/GenBank/DDBJ databases">
        <authorList>
            <person name="Palmer J.M."/>
        </authorList>
    </citation>
    <scope>NUCLEOTIDE SEQUENCE [LARGE SCALE GENOMIC DNA]</scope>
    <source>
        <strain evidence="3 4">AS_MEX2019</strain>
        <tissue evidence="3">Muscle</tissue>
    </source>
</reference>
<dbReference type="PROSITE" id="PS51650">
    <property type="entry name" value="C2_DOCK"/>
    <property type="match status" value="1"/>
</dbReference>
<dbReference type="Pfam" id="PF14429">
    <property type="entry name" value="DOCK-C2"/>
    <property type="match status" value="1"/>
</dbReference>
<accession>A0ABV0XSI1</accession>
<protein>
    <submittedName>
        <fullName evidence="3">Dedicator of cytokinesis protein 11</fullName>
    </submittedName>
</protein>
<evidence type="ECO:0000313" key="3">
    <source>
        <dbReference type="EMBL" id="MEQ2284425.1"/>
    </source>
</evidence>
<keyword evidence="4" id="KW-1185">Reference proteome</keyword>